<sequence>MANAAAKTQVTESPIAFLPSFAGLVPLALENRHFSFGFSMVK</sequence>
<dbReference type="EMBL" id="JXLP01000002">
    <property type="protein sequence ID" value="KIL80070.1"/>
    <property type="molecule type" value="Genomic_DNA"/>
</dbReference>
<evidence type="ECO:0000313" key="1">
    <source>
        <dbReference type="EMBL" id="KIL80070.1"/>
    </source>
</evidence>
<dbReference type="Proteomes" id="UP000031982">
    <property type="component" value="Unassembled WGS sequence"/>
</dbReference>
<proteinExistence type="predicted"/>
<reference evidence="1 2" key="1">
    <citation type="submission" date="2015-01" db="EMBL/GenBank/DDBJ databases">
        <title>Genome Assembly of Bacillus badius MTCC 1458.</title>
        <authorList>
            <person name="Verma A."/>
            <person name="Khatri I."/>
            <person name="Mual P."/>
            <person name="Subramanian S."/>
            <person name="Krishnamurthi S."/>
        </authorList>
    </citation>
    <scope>NUCLEOTIDE SEQUENCE [LARGE SCALE GENOMIC DNA]</scope>
    <source>
        <strain evidence="1 2">MTCC 1458</strain>
    </source>
</reference>
<accession>A0ABR5AZL8</accession>
<protein>
    <submittedName>
        <fullName evidence="1">Uncharacterized protein</fullName>
    </submittedName>
</protein>
<keyword evidence="2" id="KW-1185">Reference proteome</keyword>
<evidence type="ECO:0000313" key="2">
    <source>
        <dbReference type="Proteomes" id="UP000031982"/>
    </source>
</evidence>
<name>A0ABR5AZL8_BACBA</name>
<comment type="caution">
    <text evidence="1">The sequence shown here is derived from an EMBL/GenBank/DDBJ whole genome shotgun (WGS) entry which is preliminary data.</text>
</comment>
<organism evidence="1 2">
    <name type="scientific">Bacillus badius</name>
    <dbReference type="NCBI Taxonomy" id="1455"/>
    <lineage>
        <taxon>Bacteria</taxon>
        <taxon>Bacillati</taxon>
        <taxon>Bacillota</taxon>
        <taxon>Bacilli</taxon>
        <taxon>Bacillales</taxon>
        <taxon>Bacillaceae</taxon>
        <taxon>Pseudobacillus</taxon>
    </lineage>
</organism>
<gene>
    <name evidence="1" type="ORF">SD77_2524</name>
</gene>